<dbReference type="GO" id="GO:0005694">
    <property type="term" value="C:chromosome"/>
    <property type="evidence" value="ECO:0007669"/>
    <property type="project" value="InterPro"/>
</dbReference>
<feature type="coiled-coil region" evidence="7">
    <location>
        <begin position="227"/>
        <end position="254"/>
    </location>
</feature>
<dbReference type="Pfam" id="PF06470">
    <property type="entry name" value="SMC_hinge"/>
    <property type="match status" value="1"/>
</dbReference>
<dbReference type="InterPro" id="IPR024704">
    <property type="entry name" value="SMC"/>
</dbReference>
<evidence type="ECO:0000256" key="3">
    <source>
        <dbReference type="ARBA" id="ARBA00022741"/>
    </source>
</evidence>
<comment type="subcellular location">
    <subcellularLocation>
        <location evidence="1 7">Cytoplasm</location>
    </subcellularLocation>
</comment>
<evidence type="ECO:0000256" key="4">
    <source>
        <dbReference type="ARBA" id="ARBA00022840"/>
    </source>
</evidence>
<reference evidence="9 10" key="1">
    <citation type="submission" date="2016-10" db="EMBL/GenBank/DDBJ databases">
        <authorList>
            <person name="de Groot N.N."/>
        </authorList>
    </citation>
    <scope>NUCLEOTIDE SEQUENCE [LARGE SCALE GENOMIC DNA]</scope>
    <source>
        <strain evidence="9 10">DSM 20475</strain>
    </source>
</reference>
<keyword evidence="2 7" id="KW-0963">Cytoplasm</keyword>
<dbReference type="SUPFAM" id="SSF75553">
    <property type="entry name" value="Smc hinge domain"/>
    <property type="match status" value="1"/>
</dbReference>
<dbReference type="Gene3D" id="3.40.50.300">
    <property type="entry name" value="P-loop containing nucleotide triphosphate hydrolases"/>
    <property type="match status" value="2"/>
</dbReference>
<dbReference type="InterPro" id="IPR010935">
    <property type="entry name" value="SMC_hinge"/>
</dbReference>
<protein>
    <recommendedName>
        <fullName evidence="7">Chromosome partition protein Smc</fullName>
    </recommendedName>
</protein>
<evidence type="ECO:0000256" key="5">
    <source>
        <dbReference type="ARBA" id="ARBA00023054"/>
    </source>
</evidence>
<dbReference type="FunFam" id="3.40.50.300:FF:000901">
    <property type="entry name" value="Chromosome partition protein Smc"/>
    <property type="match status" value="1"/>
</dbReference>
<keyword evidence="6 7" id="KW-0238">DNA-binding</keyword>
<dbReference type="PIRSF" id="PIRSF005719">
    <property type="entry name" value="SMC"/>
    <property type="match status" value="1"/>
</dbReference>
<evidence type="ECO:0000256" key="2">
    <source>
        <dbReference type="ARBA" id="ARBA00022490"/>
    </source>
</evidence>
<accession>A0A1G6VQI6</accession>
<gene>
    <name evidence="7" type="primary">smc</name>
    <name evidence="9" type="ORF">SAMN04489866_10494</name>
</gene>
<dbReference type="OrthoDB" id="9808768at2"/>
<dbReference type="GO" id="GO:0005524">
    <property type="term" value="F:ATP binding"/>
    <property type="evidence" value="ECO:0007669"/>
    <property type="project" value="UniProtKB-UniRule"/>
</dbReference>
<dbReference type="SUPFAM" id="SSF52540">
    <property type="entry name" value="P-loop containing nucleoside triphosphate hydrolases"/>
    <property type="match status" value="1"/>
</dbReference>
<dbReference type="Gene3D" id="3.30.70.1620">
    <property type="match status" value="1"/>
</dbReference>
<dbReference type="SMART" id="SM00968">
    <property type="entry name" value="SMC_hinge"/>
    <property type="match status" value="1"/>
</dbReference>
<dbReference type="GO" id="GO:0006260">
    <property type="term" value="P:DNA replication"/>
    <property type="evidence" value="ECO:0007669"/>
    <property type="project" value="UniProtKB-UniRule"/>
</dbReference>
<dbReference type="Pfam" id="PF02463">
    <property type="entry name" value="SMC_N"/>
    <property type="match status" value="1"/>
</dbReference>
<dbReference type="InterPro" id="IPR011890">
    <property type="entry name" value="SMC_prok"/>
</dbReference>
<feature type="coiled-coil region" evidence="7">
    <location>
        <begin position="815"/>
        <end position="926"/>
    </location>
</feature>
<comment type="similarity">
    <text evidence="7">Belongs to the SMC family.</text>
</comment>
<feature type="domain" description="SMC hinge" evidence="8">
    <location>
        <begin position="521"/>
        <end position="635"/>
    </location>
</feature>
<dbReference type="AlphaFoldDB" id="A0A1G6VQI6"/>
<dbReference type="GO" id="GO:0030261">
    <property type="term" value="P:chromosome condensation"/>
    <property type="evidence" value="ECO:0007669"/>
    <property type="project" value="InterPro"/>
</dbReference>
<dbReference type="InterPro" id="IPR036277">
    <property type="entry name" value="SMC_hinge_sf"/>
</dbReference>
<dbReference type="InterPro" id="IPR003395">
    <property type="entry name" value="RecF/RecN/SMC_N"/>
</dbReference>
<comment type="domain">
    <text evidence="7">Contains large globular domains required for ATP hydrolysis at each terminus and a third globular domain forming a flexible hinge near the middle of the molecule. These domains are separated by coiled-coil structures.</text>
</comment>
<feature type="binding site" evidence="7">
    <location>
        <begin position="32"/>
        <end position="39"/>
    </location>
    <ligand>
        <name>ATP</name>
        <dbReference type="ChEBI" id="CHEBI:30616"/>
    </ligand>
</feature>
<dbReference type="GO" id="GO:0007059">
    <property type="term" value="P:chromosome segregation"/>
    <property type="evidence" value="ECO:0007669"/>
    <property type="project" value="UniProtKB-UniRule"/>
</dbReference>
<evidence type="ECO:0000259" key="8">
    <source>
        <dbReference type="SMART" id="SM00968"/>
    </source>
</evidence>
<keyword evidence="5 7" id="KW-0175">Coiled coil</keyword>
<evidence type="ECO:0000313" key="9">
    <source>
        <dbReference type="EMBL" id="SDD55125.1"/>
    </source>
</evidence>
<evidence type="ECO:0000313" key="10">
    <source>
        <dbReference type="Proteomes" id="UP000198995"/>
    </source>
</evidence>
<dbReference type="FunFam" id="3.40.50.300:FF:000984">
    <property type="entry name" value="Chromosome partition protein Smc"/>
    <property type="match status" value="1"/>
</dbReference>
<name>A0A1G6VQI6_PEPNI</name>
<dbReference type="GO" id="GO:0007062">
    <property type="term" value="P:sister chromatid cohesion"/>
    <property type="evidence" value="ECO:0007669"/>
    <property type="project" value="InterPro"/>
</dbReference>
<keyword evidence="10" id="KW-1185">Reference proteome</keyword>
<dbReference type="GO" id="GO:0016887">
    <property type="term" value="F:ATP hydrolysis activity"/>
    <property type="evidence" value="ECO:0007669"/>
    <property type="project" value="InterPro"/>
</dbReference>
<comment type="function">
    <text evidence="7">Required for chromosome condensation and partitioning.</text>
</comment>
<dbReference type="NCBIfam" id="TIGR02168">
    <property type="entry name" value="SMC_prok_B"/>
    <property type="match status" value="1"/>
</dbReference>
<comment type="subunit">
    <text evidence="7">Homodimer.</text>
</comment>
<dbReference type="Proteomes" id="UP000198995">
    <property type="component" value="Unassembled WGS sequence"/>
</dbReference>
<proteinExistence type="inferred from homology"/>
<keyword evidence="4 7" id="KW-0067">ATP-binding</keyword>
<dbReference type="GO" id="GO:0003677">
    <property type="term" value="F:DNA binding"/>
    <property type="evidence" value="ECO:0007669"/>
    <property type="project" value="UniProtKB-UniRule"/>
</dbReference>
<dbReference type="EMBL" id="FNAF01000004">
    <property type="protein sequence ID" value="SDD55125.1"/>
    <property type="molecule type" value="Genomic_DNA"/>
</dbReference>
<dbReference type="RefSeq" id="WP_091791555.1">
    <property type="nucleotide sequence ID" value="NZ_FNAF01000004.1"/>
</dbReference>
<keyword evidence="3 7" id="KW-0547">Nucleotide-binding</keyword>
<dbReference type="PANTHER" id="PTHR43977">
    <property type="entry name" value="STRUCTURAL MAINTENANCE OF CHROMOSOMES PROTEIN 3"/>
    <property type="match status" value="1"/>
</dbReference>
<evidence type="ECO:0000256" key="1">
    <source>
        <dbReference type="ARBA" id="ARBA00004496"/>
    </source>
</evidence>
<evidence type="ECO:0000256" key="6">
    <source>
        <dbReference type="ARBA" id="ARBA00023125"/>
    </source>
</evidence>
<dbReference type="HAMAP" id="MF_01894">
    <property type="entry name" value="Smc_prok"/>
    <property type="match status" value="1"/>
</dbReference>
<evidence type="ECO:0000256" key="7">
    <source>
        <dbReference type="HAMAP-Rule" id="MF_01894"/>
    </source>
</evidence>
<dbReference type="Gene3D" id="6.10.140.1720">
    <property type="match status" value="1"/>
</dbReference>
<dbReference type="STRING" id="2741.SAMN04489866_10494"/>
<feature type="coiled-coil region" evidence="7">
    <location>
        <begin position="990"/>
        <end position="1027"/>
    </location>
</feature>
<dbReference type="Gene3D" id="1.20.1060.20">
    <property type="match status" value="1"/>
</dbReference>
<dbReference type="InterPro" id="IPR027417">
    <property type="entry name" value="P-loop_NTPase"/>
</dbReference>
<feature type="coiled-coil region" evidence="7">
    <location>
        <begin position="167"/>
        <end position="194"/>
    </location>
</feature>
<feature type="coiled-coil region" evidence="7">
    <location>
        <begin position="283"/>
        <end position="415"/>
    </location>
</feature>
<dbReference type="GO" id="GO:0005737">
    <property type="term" value="C:cytoplasm"/>
    <property type="evidence" value="ECO:0007669"/>
    <property type="project" value="UniProtKB-SubCell"/>
</dbReference>
<organism evidence="9 10">
    <name type="scientific">Peptococcus niger</name>
    <dbReference type="NCBI Taxonomy" id="2741"/>
    <lineage>
        <taxon>Bacteria</taxon>
        <taxon>Bacillati</taxon>
        <taxon>Bacillota</taxon>
        <taxon>Clostridia</taxon>
        <taxon>Eubacteriales</taxon>
        <taxon>Peptococcaceae</taxon>
        <taxon>Peptococcus</taxon>
    </lineage>
</organism>
<feature type="coiled-coil region" evidence="7">
    <location>
        <begin position="703"/>
        <end position="744"/>
    </location>
</feature>
<dbReference type="CDD" id="cd03278">
    <property type="entry name" value="ABC_SMC_barmotin"/>
    <property type="match status" value="2"/>
</dbReference>
<sequence length="1182" mass="130698">MYLKRLELQGFKSFADRTIFEFSPGVSAIVGPNGSGKSNVVDAVRWVLGEQSAKTLRGGKMEDVIFSGSHGRKPVGMAKVTLILDNSDGGLPLDYAEVAVARTLYRSGESRYEINRQGVRLRDVQELFMDTGLGKDGFSVIGQGKIDDILSLQADERRGLIEEAAGISKYKYRKREAERRLASTEGDIDRLEDIFYELDSRLPALAEQAEAVERYQALDQQEKAVHLAQLVSAYDEAQAQHERVGNQLAEAEEAYVATVKAVQEVTVEDTEARHLRMQTADALQALNERHLELVQRHDEAAREAAVASERLRQLEGLLTEDGQRLAQEKAKWGQGEDHLRQLAEKERGLSEARDALKAELAQLDDALSGHRRLRDRDSQALEALAQAQFAVLREQSDARNRLARLEEQAKGDDQRSARHQQAAAQLAEKEAEVQARSDAARQAVTDSAEQVQAAETALVAVQKEIDVNRSQADKTAEKLATLNKERIQTESRLKALGDLEAAGAGYYGGVQAVLKHRKELTGLVGTVAQRISFDPQYGPALESALGGAAQHIIAENDAAAQRAINWLKQSKSGRATFLPRNTVRGGAPGKALEDPAFIGYAVDLVRFAAEDEGIMRQLLGRIAIVKTLPDAVRLAKLGGFRQRLVTLEGELVSPGGSLSGGRGKGQSVLSRTAERLTLKERLTTLAQAETDAETAVTDWRALLAQANDRLSSCRDHLSEARQRHALALQEQEAVEKDLAAVERETRALDLEADRMTADQKEREAAVTAAQADLSAALAQFAANEAEEKRLKERLAESGGEDDSLVEKRQNCQVALAQAQESLRHQAESVREAQDRQLALDKELESLSALQTSRQREVASLRQTLADNNTDATSAEADLATAQKELLTLREDLQHWQRRESDLSLRLRELTGERDRAKDGYDKLLAQVIRIRDKSDQAVQTVTEGFELTMAEAADRADKSLLEAYGAKDLARWRREKAAMGPLNFNAPEEYAALSERSSFLRAQLDDLEGAKKRLEKVIAEMETVMATRFAETFHELNDRFNRIFQQIFRGGQAHLALSMPENILETGVDIMAQPPGKRERTLTLLSGGERAMTAIALLFALLEVRPSPFVILDEIEAALDAANVERFARFIESYADGTQFVVISHRQGTMDAADRLYGVTMDKDGVSRLVSVRLEDYLEEED</sequence>